<sequence>MSSSISRPEDVLAHHGVKGMKWGIRRSRKNSGSSQTGPKKQEARKASSLSDAELQRLVNRANLERQYNQAYGPKPSQRSRLKKQLASLPGDIAVSAIRNVGTKYATNYLDSAVSAGAKASKKRKKRS</sequence>
<reference evidence="2" key="1">
    <citation type="journal article" date="2021" name="Proc. Natl. Acad. Sci. U.S.A.">
        <title>A Catalog of Tens of Thousands of Viruses from Human Metagenomes Reveals Hidden Associations with Chronic Diseases.</title>
        <authorList>
            <person name="Tisza M.J."/>
            <person name="Buck C.B."/>
        </authorList>
    </citation>
    <scope>NUCLEOTIDE SEQUENCE</scope>
    <source>
        <strain evidence="2">CtPL34</strain>
    </source>
</reference>
<organism evidence="2">
    <name type="scientific">Siphoviridae sp. ctPL34</name>
    <dbReference type="NCBI Taxonomy" id="2826322"/>
    <lineage>
        <taxon>Viruses</taxon>
        <taxon>Duplodnaviria</taxon>
        <taxon>Heunggongvirae</taxon>
        <taxon>Uroviricota</taxon>
        <taxon>Caudoviricetes</taxon>
    </lineage>
</organism>
<dbReference type="InterPro" id="IPR055635">
    <property type="entry name" value="DUF7211"/>
</dbReference>
<dbReference type="Pfam" id="PF23847">
    <property type="entry name" value="DUF7211"/>
    <property type="match status" value="1"/>
</dbReference>
<feature type="region of interest" description="Disordered" evidence="1">
    <location>
        <begin position="1"/>
        <end position="85"/>
    </location>
</feature>
<evidence type="ECO:0000256" key="1">
    <source>
        <dbReference type="SAM" id="MobiDB-lite"/>
    </source>
</evidence>
<proteinExistence type="predicted"/>
<protein>
    <submittedName>
        <fullName evidence="2">Uncharacterized protein</fullName>
    </submittedName>
</protein>
<name>A0A8S5LXJ5_9CAUD</name>
<accession>A0A8S5LXJ5</accession>
<evidence type="ECO:0000313" key="2">
    <source>
        <dbReference type="EMBL" id="DAD74531.1"/>
    </source>
</evidence>
<feature type="compositionally biased region" description="Basic residues" evidence="1">
    <location>
        <begin position="15"/>
        <end position="29"/>
    </location>
</feature>
<dbReference type="EMBL" id="BK014761">
    <property type="protein sequence ID" value="DAD74531.1"/>
    <property type="molecule type" value="Genomic_DNA"/>
</dbReference>